<keyword evidence="3" id="KW-0863">Zinc-finger</keyword>
<reference evidence="8" key="1">
    <citation type="submission" date="2021-02" db="EMBL/GenBank/DDBJ databases">
        <authorList>
            <person name="Nowell W R."/>
        </authorList>
    </citation>
    <scope>NUCLEOTIDE SEQUENCE</scope>
</reference>
<dbReference type="SUPFAM" id="SSF53098">
    <property type="entry name" value="Ribonuclease H-like"/>
    <property type="match status" value="1"/>
</dbReference>
<sequence length="569" mass="65494">MSNQTNSITDGARHGYIDVDQVLRGADATAAHVSKLADQHRIRISENLIEPLENEAVTFIPDLWSDPVHQVSYLGVSATFVNDRFEYRSYDLCCSPFEEEDKTAENILVALQKASGKFNINDLSTLQFVTDRGSNFVKAMKNYSSYFCFAHRLNNILVLGFYQNESIKKQTKAFSDMTGENETNSDGIFNCCSLNNDTDGIVLINMSKTKVQDLPDCVREILKVLNNCKDVVKYVKLNGLNKNIQSEGGFSLCQSSKIRWLSIMELLGSIDRSFKETKKVLQEKKKSFLIDRLVIKRLIHSLRPFKHILTIAQKGNEPSLYLVLICVMTLRKALSSFENLVLFNRENDDCNDVLKKRKDNGDDEYDIEVEEPDGIRFFRLRLLELLESMFILEPIHFAATFLHPRYRYLRKCSTAQVDSCKSYVRRQLKEIVEREKVKRLTHSQESQRLIRQGEKGEPPLKKKKRFGQEYEASNLSDEYNSAEDDEVEKYLSMFIDSELLVDNPLVFWKTNQNNLPLLSKLARMIHYIPATTTSVEREFSVGGLVMTERRSSINPDNLNNILFVRSVTR</sequence>
<keyword evidence="4" id="KW-0862">Zinc</keyword>
<accession>A0A815PJS4</accession>
<dbReference type="GO" id="GO:0008270">
    <property type="term" value="F:zinc ion binding"/>
    <property type="evidence" value="ECO:0007669"/>
    <property type="project" value="UniProtKB-KW"/>
</dbReference>
<name>A0A815PJS4_ADIRI</name>
<gene>
    <name evidence="8" type="ORF">EDS130_LOCUS39474</name>
    <name evidence="9" type="ORF">XAT740_LOCUS38966</name>
</gene>
<feature type="domain" description="HAT C-terminal dimerisation" evidence="7">
    <location>
        <begin position="487"/>
        <end position="566"/>
    </location>
</feature>
<evidence type="ECO:0000256" key="2">
    <source>
        <dbReference type="ARBA" id="ARBA00022723"/>
    </source>
</evidence>
<comment type="subcellular location">
    <subcellularLocation>
        <location evidence="1">Nucleus</location>
    </subcellularLocation>
</comment>
<feature type="region of interest" description="Disordered" evidence="6">
    <location>
        <begin position="443"/>
        <end position="463"/>
    </location>
</feature>
<evidence type="ECO:0000256" key="4">
    <source>
        <dbReference type="ARBA" id="ARBA00022833"/>
    </source>
</evidence>
<keyword evidence="2" id="KW-0479">Metal-binding</keyword>
<evidence type="ECO:0000313" key="11">
    <source>
        <dbReference type="Proteomes" id="UP000663852"/>
    </source>
</evidence>
<evidence type="ECO:0000259" key="7">
    <source>
        <dbReference type="Pfam" id="PF05699"/>
    </source>
</evidence>
<dbReference type="InterPro" id="IPR012337">
    <property type="entry name" value="RNaseH-like_sf"/>
</dbReference>
<comment type="caution">
    <text evidence="8">The sequence shown here is derived from an EMBL/GenBank/DDBJ whole genome shotgun (WGS) entry which is preliminary data.</text>
</comment>
<evidence type="ECO:0000313" key="10">
    <source>
        <dbReference type="Proteomes" id="UP000663828"/>
    </source>
</evidence>
<dbReference type="GO" id="GO:0046983">
    <property type="term" value="F:protein dimerization activity"/>
    <property type="evidence" value="ECO:0007669"/>
    <property type="project" value="InterPro"/>
</dbReference>
<evidence type="ECO:0000256" key="3">
    <source>
        <dbReference type="ARBA" id="ARBA00022771"/>
    </source>
</evidence>
<evidence type="ECO:0000256" key="5">
    <source>
        <dbReference type="ARBA" id="ARBA00023242"/>
    </source>
</evidence>
<dbReference type="PANTHER" id="PTHR46481">
    <property type="entry name" value="ZINC FINGER BED DOMAIN-CONTAINING PROTEIN 4"/>
    <property type="match status" value="1"/>
</dbReference>
<keyword evidence="10" id="KW-1185">Reference proteome</keyword>
<evidence type="ECO:0000313" key="9">
    <source>
        <dbReference type="EMBL" id="CAF1488853.1"/>
    </source>
</evidence>
<keyword evidence="5" id="KW-0539">Nucleus</keyword>
<dbReference type="InterPro" id="IPR008906">
    <property type="entry name" value="HATC_C_dom"/>
</dbReference>
<dbReference type="InterPro" id="IPR052035">
    <property type="entry name" value="ZnF_BED_domain_contain"/>
</dbReference>
<dbReference type="AlphaFoldDB" id="A0A815PJS4"/>
<dbReference type="OrthoDB" id="10023994at2759"/>
<evidence type="ECO:0000256" key="6">
    <source>
        <dbReference type="SAM" id="MobiDB-lite"/>
    </source>
</evidence>
<dbReference type="Proteomes" id="UP000663828">
    <property type="component" value="Unassembled WGS sequence"/>
</dbReference>
<evidence type="ECO:0000256" key="1">
    <source>
        <dbReference type="ARBA" id="ARBA00004123"/>
    </source>
</evidence>
<evidence type="ECO:0000313" key="8">
    <source>
        <dbReference type="EMBL" id="CAF1450309.1"/>
    </source>
</evidence>
<protein>
    <recommendedName>
        <fullName evidence="7">HAT C-terminal dimerisation domain-containing protein</fullName>
    </recommendedName>
</protein>
<dbReference type="GO" id="GO:0005634">
    <property type="term" value="C:nucleus"/>
    <property type="evidence" value="ECO:0007669"/>
    <property type="project" value="UniProtKB-SubCell"/>
</dbReference>
<organism evidence="8 11">
    <name type="scientific">Adineta ricciae</name>
    <name type="common">Rotifer</name>
    <dbReference type="NCBI Taxonomy" id="249248"/>
    <lineage>
        <taxon>Eukaryota</taxon>
        <taxon>Metazoa</taxon>
        <taxon>Spiralia</taxon>
        <taxon>Gnathifera</taxon>
        <taxon>Rotifera</taxon>
        <taxon>Eurotatoria</taxon>
        <taxon>Bdelloidea</taxon>
        <taxon>Adinetida</taxon>
        <taxon>Adinetidae</taxon>
        <taxon>Adineta</taxon>
    </lineage>
</organism>
<dbReference type="Proteomes" id="UP000663852">
    <property type="component" value="Unassembled WGS sequence"/>
</dbReference>
<dbReference type="EMBL" id="CAJNOR010004268">
    <property type="protein sequence ID" value="CAF1488853.1"/>
    <property type="molecule type" value="Genomic_DNA"/>
</dbReference>
<feature type="compositionally biased region" description="Basic and acidic residues" evidence="6">
    <location>
        <begin position="451"/>
        <end position="460"/>
    </location>
</feature>
<dbReference type="EMBL" id="CAJNOJ010000444">
    <property type="protein sequence ID" value="CAF1450309.1"/>
    <property type="molecule type" value="Genomic_DNA"/>
</dbReference>
<dbReference type="Pfam" id="PF05699">
    <property type="entry name" value="Dimer_Tnp_hAT"/>
    <property type="match status" value="1"/>
</dbReference>
<dbReference type="PANTHER" id="PTHR46481:SF10">
    <property type="entry name" value="ZINC FINGER BED DOMAIN-CONTAINING PROTEIN 39"/>
    <property type="match status" value="1"/>
</dbReference>
<proteinExistence type="predicted"/>